<proteinExistence type="predicted"/>
<keyword evidence="1" id="KW-0812">Transmembrane</keyword>
<comment type="caution">
    <text evidence="2">The sequence shown here is derived from an EMBL/GenBank/DDBJ whole genome shotgun (WGS) entry which is preliminary data.</text>
</comment>
<gene>
    <name evidence="2" type="ORF">DDK22_22185</name>
</gene>
<keyword evidence="1" id="KW-0472">Membrane</keyword>
<protein>
    <submittedName>
        <fullName evidence="2">Uncharacterized protein</fullName>
    </submittedName>
</protein>
<name>A0A367PEF9_CUPNE</name>
<organism evidence="2 3">
    <name type="scientific">Cupriavidus necator</name>
    <name type="common">Alcaligenes eutrophus</name>
    <name type="synonym">Ralstonia eutropha</name>
    <dbReference type="NCBI Taxonomy" id="106590"/>
    <lineage>
        <taxon>Bacteria</taxon>
        <taxon>Pseudomonadati</taxon>
        <taxon>Pseudomonadota</taxon>
        <taxon>Betaproteobacteria</taxon>
        <taxon>Burkholderiales</taxon>
        <taxon>Burkholderiaceae</taxon>
        <taxon>Cupriavidus</taxon>
    </lineage>
</organism>
<reference evidence="2 3" key="1">
    <citation type="submission" date="2018-04" db="EMBL/GenBank/DDBJ databases">
        <title>Cupriavidus necator CR12 genome sequencing and assembly.</title>
        <authorList>
            <person name="Ben Fekih I."/>
            <person name="Mazhar H.S."/>
            <person name="Bello S.K."/>
            <person name="Rensing C."/>
        </authorList>
    </citation>
    <scope>NUCLEOTIDE SEQUENCE [LARGE SCALE GENOMIC DNA]</scope>
    <source>
        <strain evidence="2 3">CR12</strain>
    </source>
</reference>
<sequence>MLMLPRLLLACAALAPLGLAAWAMPWALRARIAALAALALAGAALLALDPLAAALARVDGILSAPGCGG</sequence>
<keyword evidence="1" id="KW-1133">Transmembrane helix</keyword>
<evidence type="ECO:0000313" key="2">
    <source>
        <dbReference type="EMBL" id="RCJ06260.1"/>
    </source>
</evidence>
<dbReference type="EMBL" id="QDHA01000054">
    <property type="protein sequence ID" value="RCJ06260.1"/>
    <property type="molecule type" value="Genomic_DNA"/>
</dbReference>
<dbReference type="AlphaFoldDB" id="A0A367PEF9"/>
<evidence type="ECO:0000256" key="1">
    <source>
        <dbReference type="SAM" id="Phobius"/>
    </source>
</evidence>
<dbReference type="Proteomes" id="UP000253501">
    <property type="component" value="Unassembled WGS sequence"/>
</dbReference>
<feature type="transmembrane region" description="Helical" evidence="1">
    <location>
        <begin position="30"/>
        <end position="48"/>
    </location>
</feature>
<evidence type="ECO:0000313" key="3">
    <source>
        <dbReference type="Proteomes" id="UP000253501"/>
    </source>
</evidence>
<accession>A0A367PEF9</accession>